<dbReference type="RefSeq" id="WP_145418856.1">
    <property type="nucleotide sequence ID" value="NZ_CP036526.1"/>
</dbReference>
<evidence type="ECO:0000259" key="5">
    <source>
        <dbReference type="PROSITE" id="PS50975"/>
    </source>
</evidence>
<organism evidence="6 7">
    <name type="scientific">Stieleria marina</name>
    <dbReference type="NCBI Taxonomy" id="1930275"/>
    <lineage>
        <taxon>Bacteria</taxon>
        <taxon>Pseudomonadati</taxon>
        <taxon>Planctomycetota</taxon>
        <taxon>Planctomycetia</taxon>
        <taxon>Pirellulales</taxon>
        <taxon>Pirellulaceae</taxon>
        <taxon>Stieleria</taxon>
    </lineage>
</organism>
<dbReference type="SUPFAM" id="SSF52440">
    <property type="entry name" value="PreATP-grasp domain"/>
    <property type="match status" value="1"/>
</dbReference>
<dbReference type="PROSITE" id="PS50975">
    <property type="entry name" value="ATP_GRASP"/>
    <property type="match status" value="1"/>
</dbReference>
<evidence type="ECO:0000313" key="7">
    <source>
        <dbReference type="Proteomes" id="UP000319817"/>
    </source>
</evidence>
<dbReference type="GO" id="GO:0005737">
    <property type="term" value="C:cytoplasm"/>
    <property type="evidence" value="ECO:0007669"/>
    <property type="project" value="TreeGrafter"/>
</dbReference>
<keyword evidence="7" id="KW-1185">Reference proteome</keyword>
<proteinExistence type="predicted"/>
<dbReference type="GO" id="GO:0009432">
    <property type="term" value="P:SOS response"/>
    <property type="evidence" value="ECO:0007669"/>
    <property type="project" value="TreeGrafter"/>
</dbReference>
<dbReference type="GO" id="GO:0018169">
    <property type="term" value="F:ribosomal S6-glutamic acid ligase activity"/>
    <property type="evidence" value="ECO:0007669"/>
    <property type="project" value="TreeGrafter"/>
</dbReference>
<gene>
    <name evidence="6" type="primary">rimK_2</name>
    <name evidence="6" type="ORF">K239x_30790</name>
</gene>
<dbReference type="PANTHER" id="PTHR21621:SF0">
    <property type="entry name" value="BETA-CITRYLGLUTAMATE SYNTHASE B-RELATED"/>
    <property type="match status" value="1"/>
</dbReference>
<dbReference type="GO" id="GO:0005524">
    <property type="term" value="F:ATP binding"/>
    <property type="evidence" value="ECO:0007669"/>
    <property type="project" value="UniProtKB-UniRule"/>
</dbReference>
<evidence type="ECO:0000256" key="4">
    <source>
        <dbReference type="PROSITE-ProRule" id="PRU00409"/>
    </source>
</evidence>
<dbReference type="PANTHER" id="PTHR21621">
    <property type="entry name" value="RIBOSOMAL PROTEIN S6 MODIFICATION PROTEIN"/>
    <property type="match status" value="1"/>
</dbReference>
<dbReference type="InterPro" id="IPR004215">
    <property type="entry name" value="GSHS_N"/>
</dbReference>
<dbReference type="InterPro" id="IPR013651">
    <property type="entry name" value="ATP-grasp_RimK-type"/>
</dbReference>
<keyword evidence="2 4" id="KW-0547">Nucleotide-binding</keyword>
<dbReference type="Pfam" id="PF02951">
    <property type="entry name" value="GSH-S_N"/>
    <property type="match status" value="1"/>
</dbReference>
<dbReference type="Proteomes" id="UP000319817">
    <property type="component" value="Chromosome"/>
</dbReference>
<feature type="domain" description="ATP-grasp" evidence="5">
    <location>
        <begin position="121"/>
        <end position="301"/>
    </location>
</feature>
<dbReference type="Gene3D" id="3.30.1490.20">
    <property type="entry name" value="ATP-grasp fold, A domain"/>
    <property type="match status" value="1"/>
</dbReference>
<evidence type="ECO:0000256" key="1">
    <source>
        <dbReference type="ARBA" id="ARBA00022723"/>
    </source>
</evidence>
<dbReference type="OrthoDB" id="9786585at2"/>
<dbReference type="InterPro" id="IPR013815">
    <property type="entry name" value="ATP_grasp_subdomain_1"/>
</dbReference>
<accession>A0A517NVC8</accession>
<dbReference type="Gene3D" id="3.30.470.20">
    <property type="entry name" value="ATP-grasp fold, B domain"/>
    <property type="match status" value="1"/>
</dbReference>
<dbReference type="SUPFAM" id="SSF56059">
    <property type="entry name" value="Glutathione synthetase ATP-binding domain-like"/>
    <property type="match status" value="1"/>
</dbReference>
<dbReference type="Pfam" id="PF08443">
    <property type="entry name" value="RimK"/>
    <property type="match status" value="1"/>
</dbReference>
<dbReference type="AlphaFoldDB" id="A0A517NVC8"/>
<dbReference type="InterPro" id="IPR004666">
    <property type="entry name" value="Rp_bS6_RimK/Lys_biosynth_LsyX"/>
</dbReference>
<dbReference type="GO" id="GO:0004363">
    <property type="term" value="F:glutathione synthase activity"/>
    <property type="evidence" value="ECO:0007669"/>
    <property type="project" value="InterPro"/>
</dbReference>
<dbReference type="Gene3D" id="3.40.50.20">
    <property type="match status" value="1"/>
</dbReference>
<reference evidence="6 7" key="1">
    <citation type="submission" date="2019-02" db="EMBL/GenBank/DDBJ databases">
        <title>Deep-cultivation of Planctomycetes and their phenomic and genomic characterization uncovers novel biology.</title>
        <authorList>
            <person name="Wiegand S."/>
            <person name="Jogler M."/>
            <person name="Boedeker C."/>
            <person name="Pinto D."/>
            <person name="Vollmers J."/>
            <person name="Rivas-Marin E."/>
            <person name="Kohn T."/>
            <person name="Peeters S.H."/>
            <person name="Heuer A."/>
            <person name="Rast P."/>
            <person name="Oberbeckmann S."/>
            <person name="Bunk B."/>
            <person name="Jeske O."/>
            <person name="Meyerdierks A."/>
            <person name="Storesund J.E."/>
            <person name="Kallscheuer N."/>
            <person name="Luecker S."/>
            <person name="Lage O.M."/>
            <person name="Pohl T."/>
            <person name="Merkel B.J."/>
            <person name="Hornburger P."/>
            <person name="Mueller R.-W."/>
            <person name="Bruemmer F."/>
            <person name="Labrenz M."/>
            <person name="Spormann A.M."/>
            <person name="Op den Camp H."/>
            <person name="Overmann J."/>
            <person name="Amann R."/>
            <person name="Jetten M.S.M."/>
            <person name="Mascher T."/>
            <person name="Medema M.H."/>
            <person name="Devos D.P."/>
            <person name="Kaster A.-K."/>
            <person name="Ovreas L."/>
            <person name="Rohde M."/>
            <person name="Galperin M.Y."/>
            <person name="Jogler C."/>
        </authorList>
    </citation>
    <scope>NUCLEOTIDE SEQUENCE [LARGE SCALE GENOMIC DNA]</scope>
    <source>
        <strain evidence="6 7">K23_9</strain>
    </source>
</reference>
<dbReference type="NCBIfam" id="TIGR00768">
    <property type="entry name" value="rimK_fam"/>
    <property type="match status" value="1"/>
</dbReference>
<sequence length="305" mass="33068">MSDSRILVLGGGVGWHSNQLIAAAHASGCHIAFAPYETLASNQSADGPSRLTADAAADNQGDAAKVDLKDFDAVLTRTMPPGSLEQITFRLACLHAAVARGDRVVNRPRGLEIAIDKFAALEHIARLGYDVPETIVVQSRAEAMEAFGQLGGDCIVKPLFGGEGRGVMRIRDAELAWYTFTTLEQLGAVFYVQRFISPGGRDTRLLVIGEHTITLRRESENDFRTNVSGGAQCRVIENDEQQDKLARRITSSMELQFASVDIIDSDDGRPRVLEVNAVPGWRGAQRATSQNIASLIIGLLKNPSR</sequence>
<dbReference type="InterPro" id="IPR016185">
    <property type="entry name" value="PreATP-grasp_dom_sf"/>
</dbReference>
<dbReference type="EMBL" id="CP036526">
    <property type="protein sequence ID" value="QDT11085.1"/>
    <property type="molecule type" value="Genomic_DNA"/>
</dbReference>
<dbReference type="GO" id="GO:0046872">
    <property type="term" value="F:metal ion binding"/>
    <property type="evidence" value="ECO:0007669"/>
    <property type="project" value="UniProtKB-KW"/>
</dbReference>
<keyword evidence="1" id="KW-0479">Metal-binding</keyword>
<keyword evidence="3 4" id="KW-0067">ATP-binding</keyword>
<evidence type="ECO:0000256" key="3">
    <source>
        <dbReference type="ARBA" id="ARBA00022840"/>
    </source>
</evidence>
<name>A0A517NVC8_9BACT</name>
<evidence type="ECO:0000313" key="6">
    <source>
        <dbReference type="EMBL" id="QDT11085.1"/>
    </source>
</evidence>
<protein>
    <submittedName>
        <fullName evidence="6">Ribosomal protein S6 modification protein</fullName>
    </submittedName>
</protein>
<evidence type="ECO:0000256" key="2">
    <source>
        <dbReference type="ARBA" id="ARBA00022741"/>
    </source>
</evidence>
<dbReference type="InterPro" id="IPR011761">
    <property type="entry name" value="ATP-grasp"/>
</dbReference>